<dbReference type="KEGG" id="lmb:C9I47_0849"/>
<name>A0A2U9TED8_9GAMM</name>
<feature type="transmembrane region" description="Helical" evidence="1">
    <location>
        <begin position="41"/>
        <end position="63"/>
    </location>
</feature>
<organism evidence="2 3">
    <name type="scientific">Marilutibacter maris</name>
    <dbReference type="NCBI Taxonomy" id="1605891"/>
    <lineage>
        <taxon>Bacteria</taxon>
        <taxon>Pseudomonadati</taxon>
        <taxon>Pseudomonadota</taxon>
        <taxon>Gammaproteobacteria</taxon>
        <taxon>Lysobacterales</taxon>
        <taxon>Lysobacteraceae</taxon>
        <taxon>Marilutibacter</taxon>
    </lineage>
</organism>
<protein>
    <submittedName>
        <fullName evidence="2">Uncharacterized protein</fullName>
    </submittedName>
</protein>
<evidence type="ECO:0000256" key="1">
    <source>
        <dbReference type="SAM" id="Phobius"/>
    </source>
</evidence>
<proteinExistence type="predicted"/>
<keyword evidence="1" id="KW-0472">Membrane</keyword>
<evidence type="ECO:0000313" key="3">
    <source>
        <dbReference type="Proteomes" id="UP000249447"/>
    </source>
</evidence>
<sequence>MSMPMNDHDPLLRRHLRALPDPAAPAGLRERVLAAHGHRRLAIHGATGIAAAVVSVALILPVLPSVEQAPPSARRAAPPAAAHGHAATARLRAIDRALQAAYERGASDDEIAPLWRVRESLVSSLASTTDAGNPS</sequence>
<gene>
    <name evidence="2" type="ORF">C9I47_0849</name>
</gene>
<evidence type="ECO:0000313" key="2">
    <source>
        <dbReference type="EMBL" id="AWV06570.1"/>
    </source>
</evidence>
<accession>A0A2U9TED8</accession>
<dbReference type="Proteomes" id="UP000249447">
    <property type="component" value="Chromosome"/>
</dbReference>
<reference evidence="2 3" key="1">
    <citation type="submission" date="2018-05" db="EMBL/GenBank/DDBJ databases">
        <title>The complete genome of Lysobacter maris HZ9B, a marine bacterium antagonistic against terrestrial plant pathogens.</title>
        <authorList>
            <person name="Zhang X.-Q."/>
        </authorList>
    </citation>
    <scope>NUCLEOTIDE SEQUENCE [LARGE SCALE GENOMIC DNA]</scope>
    <source>
        <strain evidence="2 3">HZ9B</strain>
    </source>
</reference>
<keyword evidence="1" id="KW-1133">Transmembrane helix</keyword>
<dbReference type="EMBL" id="CP029843">
    <property type="protein sequence ID" value="AWV06570.1"/>
    <property type="molecule type" value="Genomic_DNA"/>
</dbReference>
<keyword evidence="3" id="KW-1185">Reference proteome</keyword>
<dbReference type="AlphaFoldDB" id="A0A2U9TED8"/>
<keyword evidence="1" id="KW-0812">Transmembrane</keyword>